<dbReference type="AlphaFoldDB" id="A0A4Q1K994"/>
<proteinExistence type="predicted"/>
<gene>
    <name evidence="2" type="ORF">EQG63_04315</name>
</gene>
<dbReference type="PROSITE" id="PS51257">
    <property type="entry name" value="PROKAR_LIPOPROTEIN"/>
    <property type="match status" value="1"/>
</dbReference>
<evidence type="ECO:0008006" key="4">
    <source>
        <dbReference type="Google" id="ProtNLM"/>
    </source>
</evidence>
<dbReference type="Proteomes" id="UP000290283">
    <property type="component" value="Unassembled WGS sequence"/>
</dbReference>
<dbReference type="RefSeq" id="WP_129434780.1">
    <property type="nucleotide sequence ID" value="NZ_SBKO01000001.1"/>
</dbReference>
<sequence length="208" mass="23725">MKLPIVYSLMALFLFSSCKEDTKVREMEILKAKKEKELVFNAIDKAWNFPARNLTPESQIIATSWNEWRLFNNELQQKPASTINAYKVKTKSLVQKADVLEGSIPTRLNKPKFKSRLAALITKLKALNMFLNIDRIPEKRVIAMVTDLNLEVNAINDQIEEIVRRSHIPLEDGEAIMIKNIGGKTDETSPVPETELPTQGVKSFEEIK</sequence>
<dbReference type="OrthoDB" id="1443728at2"/>
<protein>
    <recommendedName>
        <fullName evidence="4">Lipoprotein</fullName>
    </recommendedName>
</protein>
<name>A0A4Q1K994_9FLAO</name>
<keyword evidence="3" id="KW-1185">Reference proteome</keyword>
<dbReference type="EMBL" id="SBKO01000001">
    <property type="protein sequence ID" value="RXR21169.1"/>
    <property type="molecule type" value="Genomic_DNA"/>
</dbReference>
<reference evidence="3" key="1">
    <citation type="submission" date="2019-01" db="EMBL/GenBank/DDBJ databases">
        <title>Cytophagaceae bacterium strain CAR-16.</title>
        <authorList>
            <person name="Chen W.-M."/>
        </authorList>
    </citation>
    <scope>NUCLEOTIDE SEQUENCE [LARGE SCALE GENOMIC DNA]</scope>
    <source>
        <strain evidence="3">LLJ-11</strain>
    </source>
</reference>
<feature type="region of interest" description="Disordered" evidence="1">
    <location>
        <begin position="183"/>
        <end position="208"/>
    </location>
</feature>
<comment type="caution">
    <text evidence="2">The sequence shown here is derived from an EMBL/GenBank/DDBJ whole genome shotgun (WGS) entry which is preliminary data.</text>
</comment>
<accession>A0A4Q1K994</accession>
<evidence type="ECO:0000313" key="2">
    <source>
        <dbReference type="EMBL" id="RXR21169.1"/>
    </source>
</evidence>
<evidence type="ECO:0000313" key="3">
    <source>
        <dbReference type="Proteomes" id="UP000290283"/>
    </source>
</evidence>
<organism evidence="2 3">
    <name type="scientific">Flavobacterium amnicola</name>
    <dbReference type="NCBI Taxonomy" id="2506422"/>
    <lineage>
        <taxon>Bacteria</taxon>
        <taxon>Pseudomonadati</taxon>
        <taxon>Bacteroidota</taxon>
        <taxon>Flavobacteriia</taxon>
        <taxon>Flavobacteriales</taxon>
        <taxon>Flavobacteriaceae</taxon>
        <taxon>Flavobacterium</taxon>
    </lineage>
</organism>
<evidence type="ECO:0000256" key="1">
    <source>
        <dbReference type="SAM" id="MobiDB-lite"/>
    </source>
</evidence>